<keyword evidence="5" id="KW-1185">Reference proteome</keyword>
<dbReference type="AlphaFoldDB" id="A0A0P7AR10"/>
<dbReference type="Gene3D" id="3.40.50.720">
    <property type="entry name" value="NAD(P)-binding Rossmann-like Domain"/>
    <property type="match status" value="1"/>
</dbReference>
<feature type="transmembrane region" description="Helical" evidence="2">
    <location>
        <begin position="113"/>
        <end position="136"/>
    </location>
</feature>
<evidence type="ECO:0000256" key="2">
    <source>
        <dbReference type="SAM" id="Phobius"/>
    </source>
</evidence>
<gene>
    <name evidence="4" type="ORF">I595_3711</name>
</gene>
<keyword evidence="2" id="KW-0472">Membrane</keyword>
<keyword evidence="2" id="KW-1133">Transmembrane helix</keyword>
<dbReference type="SUPFAM" id="SSF51735">
    <property type="entry name" value="NAD(P)-binding Rossmann-fold domains"/>
    <property type="match status" value="1"/>
</dbReference>
<feature type="transmembrane region" description="Helical" evidence="2">
    <location>
        <begin position="12"/>
        <end position="40"/>
    </location>
</feature>
<sequence>MSQSAHKQDKLFPLGLVFLLDVLLTAFSFVVSYALCSLILPDINSHKMLLQLPIVVAISSMIFLFIGIYKGFVKTDRLREVYSIFNAICLANVLTIVLIVINGKLIMEKDLMVPLSIIVVHSILSFTALVASRWLYKRIIFHLKKTYKHATNAILFVNGALDEGTQKRMKELFAEHSMDLDRIVSIKTELDAFKPKAGKNHGLILVSKDAAKNHQQFHGLVSKMAKTSIPIKIVDKDTNELSNTDTMSALAVKPYTLSDLFPSQLTFDLGAYNTKLTGKTILITGAGGCIGSAFSKELYRSGIKATLILLDHSESALNRIYGFMSNSSMLTCVPKLVDVKDKKSLQEIFSKYDPDYVLHAAGNNVPESLDSQTNKVIQENVMATKLVADVAQAHKVERFVFCSSSEAVLPRTTLEVCKRLSEIYLETLHVGKEGMKVFSVRLPRVFESDSSATKYIENQIRFDKPIDRALFFEEETFCNAVDVAKVLVMVFSESTLNLNEGTLQLSVGVQTQISQLAKAIYHHLTISGANQGTTLKFENEFKFKTAGVTKTTTGEIEALPITSIASSETGRSRTEIQQKIENICLNVLFGNDDYSPIFDLVDTFGDGQWQNLYKLHLESKTPNKIIKLQSH</sequence>
<name>A0A0P7AR10_9FLAO</name>
<feature type="transmembrane region" description="Helical" evidence="2">
    <location>
        <begin position="52"/>
        <end position="69"/>
    </location>
</feature>
<evidence type="ECO:0000313" key="5">
    <source>
        <dbReference type="Proteomes" id="UP000050280"/>
    </source>
</evidence>
<dbReference type="Proteomes" id="UP000050280">
    <property type="component" value="Unassembled WGS sequence"/>
</dbReference>
<organism evidence="4 5">
    <name type="scientific">Croceitalea dokdonensis DOKDO 023</name>
    <dbReference type="NCBI Taxonomy" id="1300341"/>
    <lineage>
        <taxon>Bacteria</taxon>
        <taxon>Pseudomonadati</taxon>
        <taxon>Bacteroidota</taxon>
        <taxon>Flavobacteriia</taxon>
        <taxon>Flavobacteriales</taxon>
        <taxon>Flavobacteriaceae</taxon>
        <taxon>Croceitalea</taxon>
    </lineage>
</organism>
<dbReference type="InterPro" id="IPR036291">
    <property type="entry name" value="NAD(P)-bd_dom_sf"/>
</dbReference>
<comment type="similarity">
    <text evidence="1">Belongs to the polysaccharide synthase family.</text>
</comment>
<dbReference type="PANTHER" id="PTHR43318:SF1">
    <property type="entry name" value="POLYSACCHARIDE BIOSYNTHESIS PROTEIN EPSC-RELATED"/>
    <property type="match status" value="1"/>
</dbReference>
<evidence type="ECO:0000259" key="3">
    <source>
        <dbReference type="Pfam" id="PF02719"/>
    </source>
</evidence>
<protein>
    <submittedName>
        <fullName evidence="4">Putative capsular polysaccharide biosynthesis protein</fullName>
    </submittedName>
</protein>
<dbReference type="InterPro" id="IPR003869">
    <property type="entry name" value="Polysac_CapD-like"/>
</dbReference>
<evidence type="ECO:0000256" key="1">
    <source>
        <dbReference type="ARBA" id="ARBA00007430"/>
    </source>
</evidence>
<dbReference type="OrthoDB" id="9803111at2"/>
<dbReference type="STRING" id="1300341.I595_3711"/>
<proteinExistence type="inferred from homology"/>
<evidence type="ECO:0000313" key="4">
    <source>
        <dbReference type="EMBL" id="KPM30197.1"/>
    </source>
</evidence>
<accession>A0A0P7AR10</accession>
<dbReference type="RefSeq" id="WP_054560635.1">
    <property type="nucleotide sequence ID" value="NZ_LDJX01000014.1"/>
</dbReference>
<dbReference type="Pfam" id="PF02719">
    <property type="entry name" value="Polysacc_synt_2"/>
    <property type="match status" value="1"/>
</dbReference>
<dbReference type="InterPro" id="IPR051203">
    <property type="entry name" value="Polysaccharide_Synthase-Rel"/>
</dbReference>
<dbReference type="EMBL" id="LDJX01000014">
    <property type="protein sequence ID" value="KPM30197.1"/>
    <property type="molecule type" value="Genomic_DNA"/>
</dbReference>
<feature type="transmembrane region" description="Helical" evidence="2">
    <location>
        <begin position="81"/>
        <end position="101"/>
    </location>
</feature>
<reference evidence="4 5" key="1">
    <citation type="submission" date="2015-09" db="EMBL/GenBank/DDBJ databases">
        <title>Genome sequence of the marine flavobacterium Croceitalea dokdonensis DOKDO 023 that contains proton- and sodium-pumping rhodopsins.</title>
        <authorList>
            <person name="Kwon S.-K."/>
            <person name="Lee H.K."/>
            <person name="Kwak M.-J."/>
            <person name="Kim J.F."/>
        </authorList>
    </citation>
    <scope>NUCLEOTIDE SEQUENCE [LARGE SCALE GENOMIC DNA]</scope>
    <source>
        <strain evidence="4 5">DOKDO 023</strain>
    </source>
</reference>
<dbReference type="PANTHER" id="PTHR43318">
    <property type="entry name" value="UDP-N-ACETYLGLUCOSAMINE 4,6-DEHYDRATASE"/>
    <property type="match status" value="1"/>
</dbReference>
<feature type="domain" description="Polysaccharide biosynthesis protein CapD-like" evidence="3">
    <location>
        <begin position="281"/>
        <end position="527"/>
    </location>
</feature>
<keyword evidence="2" id="KW-0812">Transmembrane</keyword>
<comment type="caution">
    <text evidence="4">The sequence shown here is derived from an EMBL/GenBank/DDBJ whole genome shotgun (WGS) entry which is preliminary data.</text>
</comment>